<organism evidence="4 5">
    <name type="scientific">Nocardia higoensis</name>
    <dbReference type="NCBI Taxonomy" id="228599"/>
    <lineage>
        <taxon>Bacteria</taxon>
        <taxon>Bacillati</taxon>
        <taxon>Actinomycetota</taxon>
        <taxon>Actinomycetes</taxon>
        <taxon>Mycobacteriales</taxon>
        <taxon>Nocardiaceae</taxon>
        <taxon>Nocardia</taxon>
    </lineage>
</organism>
<dbReference type="PANTHER" id="PTHR30535:SF4">
    <property type="entry name" value="HEMIN-BINDING PERIPLASMIC PROTEIN HMUT"/>
    <property type="match status" value="1"/>
</dbReference>
<evidence type="ECO:0000259" key="3">
    <source>
        <dbReference type="PROSITE" id="PS50983"/>
    </source>
</evidence>
<comment type="caution">
    <text evidence="4">The sequence shown here is derived from an EMBL/GenBank/DDBJ whole genome shotgun (WGS) entry which is preliminary data.</text>
</comment>
<dbReference type="SUPFAM" id="SSF53807">
    <property type="entry name" value="Helical backbone' metal receptor"/>
    <property type="match status" value="1"/>
</dbReference>
<dbReference type="PROSITE" id="PS51257">
    <property type="entry name" value="PROKAR_LIPOPROTEIN"/>
    <property type="match status" value="1"/>
</dbReference>
<dbReference type="PROSITE" id="PS50983">
    <property type="entry name" value="FE_B12_PBP"/>
    <property type="match status" value="1"/>
</dbReference>
<reference evidence="4 5" key="1">
    <citation type="submission" date="2020-10" db="EMBL/GenBank/DDBJ databases">
        <title>Identification of Nocardia species via Next-generation sequencing and recognition of intraspecies genetic diversity.</title>
        <authorList>
            <person name="Li P."/>
            <person name="Li P."/>
            <person name="Lu B."/>
        </authorList>
    </citation>
    <scope>NUCLEOTIDE SEQUENCE [LARGE SCALE GENOMIC DNA]</scope>
    <source>
        <strain evidence="4 5">BJ06-0143</strain>
    </source>
</reference>
<evidence type="ECO:0000313" key="5">
    <source>
        <dbReference type="Proteomes" id="UP000707731"/>
    </source>
</evidence>
<keyword evidence="2" id="KW-0732">Signal</keyword>
<comment type="similarity">
    <text evidence="1">Belongs to the bacterial solute-binding protein 8 family.</text>
</comment>
<name>A0ABS0D5X3_9NOCA</name>
<dbReference type="InterPro" id="IPR050902">
    <property type="entry name" value="ABC_Transporter_SBP"/>
</dbReference>
<feature type="chain" id="PRO_5047131379" evidence="2">
    <location>
        <begin position="26"/>
        <end position="344"/>
    </location>
</feature>
<proteinExistence type="inferred from homology"/>
<dbReference type="Proteomes" id="UP000707731">
    <property type="component" value="Unassembled WGS sequence"/>
</dbReference>
<evidence type="ECO:0000256" key="1">
    <source>
        <dbReference type="ARBA" id="ARBA00008814"/>
    </source>
</evidence>
<evidence type="ECO:0000256" key="2">
    <source>
        <dbReference type="SAM" id="SignalP"/>
    </source>
</evidence>
<dbReference type="InterPro" id="IPR002491">
    <property type="entry name" value="ABC_transptr_periplasmic_BD"/>
</dbReference>
<gene>
    <name evidence="4" type="ORF">IU449_04795</name>
</gene>
<sequence length="344" mass="34503">MKVRDGVGSGSVRLLLMALALAVLAAVTGCGSGGSGTATGTGPTTAILADLDPVPIGPAPQPTLPVTVRSFDGAEVTVTSADRIVAADRFGTLAQTVYALGLGDRLVGRSVAASFPAVRDVPNVTGGSGTLNVEAILALRPTVFLTDTTSASPAVREQLRSVGITVVYFDPERGMDKVGTQIQAVADALGVPAQGQALTERTRQEITAAGAAVPAQQDRPRIAFLYLRSSAITMLAGPGSGADSLITAIGGEDAGTAAGLTEPFTAITSEAMISAAPDVILVMTDGLNSLGGVDGLLKVPGIAQTPAGADRRVVDMSDAVLLSFGPNTGRVVQALADAVYGAQA</sequence>
<dbReference type="PANTHER" id="PTHR30535">
    <property type="entry name" value="VITAMIN B12-BINDING PROTEIN"/>
    <property type="match status" value="1"/>
</dbReference>
<feature type="domain" description="Fe/B12 periplasmic-binding" evidence="3">
    <location>
        <begin position="85"/>
        <end position="343"/>
    </location>
</feature>
<dbReference type="Gene3D" id="3.40.50.1980">
    <property type="entry name" value="Nitrogenase molybdenum iron protein domain"/>
    <property type="match status" value="2"/>
</dbReference>
<protein>
    <submittedName>
        <fullName evidence="4">ABC transporter substrate-binding protein</fullName>
    </submittedName>
</protein>
<keyword evidence="5" id="KW-1185">Reference proteome</keyword>
<feature type="signal peptide" evidence="2">
    <location>
        <begin position="1"/>
        <end position="25"/>
    </location>
</feature>
<dbReference type="EMBL" id="JADLQN010000001">
    <property type="protein sequence ID" value="MBF6353872.1"/>
    <property type="molecule type" value="Genomic_DNA"/>
</dbReference>
<dbReference type="Pfam" id="PF01497">
    <property type="entry name" value="Peripla_BP_2"/>
    <property type="match status" value="1"/>
</dbReference>
<dbReference type="RefSeq" id="WP_195000717.1">
    <property type="nucleotide sequence ID" value="NZ_JADLQN010000001.1"/>
</dbReference>
<accession>A0ABS0D5X3</accession>
<evidence type="ECO:0000313" key="4">
    <source>
        <dbReference type="EMBL" id="MBF6353872.1"/>
    </source>
</evidence>